<dbReference type="Proteomes" id="UP000189705">
    <property type="component" value="Unplaced"/>
</dbReference>
<dbReference type="SMART" id="SM00042">
    <property type="entry name" value="CUB"/>
    <property type="match status" value="2"/>
</dbReference>
<feature type="disulfide bond" evidence="8">
    <location>
        <begin position="281"/>
        <end position="299"/>
    </location>
</feature>
<evidence type="ECO:0000256" key="10">
    <source>
        <dbReference type="SAM" id="Phobius"/>
    </source>
</evidence>
<feature type="compositionally biased region" description="Low complexity" evidence="9">
    <location>
        <begin position="106"/>
        <end position="122"/>
    </location>
</feature>
<dbReference type="PROSITE" id="PS50038">
    <property type="entry name" value="FZ"/>
    <property type="match status" value="1"/>
</dbReference>
<dbReference type="FunFam" id="2.60.120.290:FF:000013">
    <property type="entry name" value="Membrane frizzled-related protein"/>
    <property type="match status" value="1"/>
</dbReference>
<evidence type="ECO:0000256" key="7">
    <source>
        <dbReference type="PROSITE-ProRule" id="PRU00090"/>
    </source>
</evidence>
<dbReference type="InterPro" id="IPR020067">
    <property type="entry name" value="Frizzled_dom"/>
</dbReference>
<evidence type="ECO:0000256" key="9">
    <source>
        <dbReference type="SAM" id="MobiDB-lite"/>
    </source>
</evidence>
<dbReference type="CTD" id="83552"/>
<evidence type="ECO:0000313" key="14">
    <source>
        <dbReference type="RefSeq" id="XP_025055762.1"/>
    </source>
</evidence>
<dbReference type="CDD" id="cd07066">
    <property type="entry name" value="CRD_FZ"/>
    <property type="match status" value="1"/>
</dbReference>
<protein>
    <submittedName>
        <fullName evidence="14">Membrane frizzled-related protein</fullName>
    </submittedName>
</protein>
<dbReference type="CDD" id="cd00041">
    <property type="entry name" value="CUB"/>
    <property type="match status" value="2"/>
</dbReference>
<dbReference type="SUPFAM" id="SSF57424">
    <property type="entry name" value="LDL receptor-like module"/>
    <property type="match status" value="2"/>
</dbReference>
<dbReference type="KEGG" id="asn:102370867"/>
<keyword evidence="6" id="KW-0968">Cytoplasmic vesicle</keyword>
<dbReference type="Pfam" id="PF00057">
    <property type="entry name" value="Ldl_recept_a"/>
    <property type="match status" value="2"/>
</dbReference>
<dbReference type="PROSITE" id="PS50068">
    <property type="entry name" value="LDLRA_2"/>
    <property type="match status" value="2"/>
</dbReference>
<name>A0A3Q0G8I5_ALLSI</name>
<accession>A0A3Q0G8I5</accession>
<feature type="domain" description="CUB" evidence="11">
    <location>
        <begin position="315"/>
        <end position="428"/>
    </location>
</feature>
<keyword evidence="3" id="KW-0677">Repeat</keyword>
<feature type="domain" description="FZ" evidence="12">
    <location>
        <begin position="475"/>
        <end position="593"/>
    </location>
</feature>
<evidence type="ECO:0000256" key="1">
    <source>
        <dbReference type="ARBA" id="ARBA00004398"/>
    </source>
</evidence>
<organism evidence="13 14">
    <name type="scientific">Alligator sinensis</name>
    <name type="common">Chinese alligator</name>
    <dbReference type="NCBI Taxonomy" id="38654"/>
    <lineage>
        <taxon>Eukaryota</taxon>
        <taxon>Metazoa</taxon>
        <taxon>Chordata</taxon>
        <taxon>Craniata</taxon>
        <taxon>Vertebrata</taxon>
        <taxon>Euteleostomi</taxon>
        <taxon>Archelosauria</taxon>
        <taxon>Archosauria</taxon>
        <taxon>Crocodylia</taxon>
        <taxon>Alligatoridae</taxon>
        <taxon>Alligatorinae</taxon>
        <taxon>Alligator</taxon>
    </lineage>
</organism>
<dbReference type="STRING" id="38654.A0A3Q0G8I5"/>
<dbReference type="GO" id="GO:0005886">
    <property type="term" value="C:plasma membrane"/>
    <property type="evidence" value="ECO:0007669"/>
    <property type="project" value="UniProtKB-SubCell"/>
</dbReference>
<dbReference type="PRINTS" id="PR00261">
    <property type="entry name" value="LDLRECEPTOR"/>
</dbReference>
<evidence type="ECO:0000256" key="5">
    <source>
        <dbReference type="ARBA" id="ARBA00023157"/>
    </source>
</evidence>
<dbReference type="GO" id="GO:0030133">
    <property type="term" value="C:transport vesicle"/>
    <property type="evidence" value="ECO:0007669"/>
    <property type="project" value="UniProtKB-SubCell"/>
</dbReference>
<dbReference type="PROSITE" id="PS01209">
    <property type="entry name" value="LDLRA_1"/>
    <property type="match status" value="1"/>
</dbReference>
<evidence type="ECO:0000256" key="8">
    <source>
        <dbReference type="PROSITE-ProRule" id="PRU00124"/>
    </source>
</evidence>
<dbReference type="InterPro" id="IPR002172">
    <property type="entry name" value="LDrepeatLR_classA_rpt"/>
</dbReference>
<evidence type="ECO:0000256" key="2">
    <source>
        <dbReference type="ARBA" id="ARBA00004401"/>
    </source>
</evidence>
<feature type="disulfide bond" evidence="8">
    <location>
        <begin position="274"/>
        <end position="286"/>
    </location>
</feature>
<keyword evidence="10" id="KW-0812">Transmembrane</keyword>
<dbReference type="RefSeq" id="XP_025055762.1">
    <property type="nucleotide sequence ID" value="XM_025199977.1"/>
</dbReference>
<sequence length="593" mass="63528">MKDFTEITLCADALDQSKTEFCNPAFEPESEGAGAMPPARHRTEAKNGSITGATWNGLGRQGWRPTGEMLRPDCRFSGLCVVLLSVLLLLLLALLLGLILSQLTSPHPGSSPSLAPPASSTTPPAPRSSPPPQEQSKLPTAGTPEPACGGTLRGREGSFSSPNYPAPYPPNALCVWHIRVPPELAVQLKVEALSMEGTATCLFDRLELYEEPDDEGTGTSAPPGSAVRFCGSVAPPTLNTNTSRLRVTFVSDGSVGARGFSARYRAIAPNERSCAWDEFLCDAGRCLPLASVCDSFHDCTDYSDEANCSHKPPECGGALTSLEGQISTPNHPRPYPHQQLCLWQISVPKGHLITLHFHNFSLEAQDGCSFDFVEVHDGAGTSARNLLGRFCGSRLPPVLTSTRHVMTVLFVADDGVADDGFFATYQAWNATERTCSPWEFPCGNGECQAPEAVCDGWHGCPDGSDELNCTSTRPPPVESCELIQVEMCLGLSYNATAFPNIWLNIPDQQGAADVLQGYKSLAGLSCYQSLRLLVCGLFVPQCTPDGGVLRPCRPVCLAAEQRCQPALDLLGIAWPINCSILPDTSHPGECVQP</sequence>
<feature type="disulfide bond" evidence="8">
    <location>
        <begin position="293"/>
        <end position="308"/>
    </location>
</feature>
<dbReference type="InterPro" id="IPR000859">
    <property type="entry name" value="CUB_dom"/>
</dbReference>
<dbReference type="SMART" id="SM00192">
    <property type="entry name" value="LDLa"/>
    <property type="match status" value="2"/>
</dbReference>
<evidence type="ECO:0000259" key="11">
    <source>
        <dbReference type="PROSITE" id="PS01180"/>
    </source>
</evidence>
<dbReference type="PANTHER" id="PTHR24251">
    <property type="entry name" value="OVOCHYMASE-RELATED"/>
    <property type="match status" value="1"/>
</dbReference>
<dbReference type="InterPro" id="IPR036790">
    <property type="entry name" value="Frizzled_dom_sf"/>
</dbReference>
<keyword evidence="13" id="KW-1185">Reference proteome</keyword>
<proteinExistence type="predicted"/>
<dbReference type="InterPro" id="IPR035914">
    <property type="entry name" value="Sperma_CUB_dom_sf"/>
</dbReference>
<dbReference type="PANTHER" id="PTHR24251:SF30">
    <property type="entry name" value="MEMBRANE FRIZZLED-RELATED PROTEIN"/>
    <property type="match status" value="1"/>
</dbReference>
<dbReference type="PROSITE" id="PS01180">
    <property type="entry name" value="CUB"/>
    <property type="match status" value="2"/>
</dbReference>
<dbReference type="CDD" id="cd00112">
    <property type="entry name" value="LDLa"/>
    <property type="match status" value="2"/>
</dbReference>
<comment type="caution">
    <text evidence="7">Lacks conserved residue(s) required for the propagation of feature annotation.</text>
</comment>
<dbReference type="Pfam" id="PF01392">
    <property type="entry name" value="Fz"/>
    <property type="match status" value="1"/>
</dbReference>
<dbReference type="InterPro" id="IPR036055">
    <property type="entry name" value="LDL_receptor-like_sf"/>
</dbReference>
<dbReference type="GeneID" id="102370867"/>
<evidence type="ECO:0000256" key="6">
    <source>
        <dbReference type="ARBA" id="ARBA00023329"/>
    </source>
</evidence>
<feature type="transmembrane region" description="Helical" evidence="10">
    <location>
        <begin position="79"/>
        <end position="100"/>
    </location>
</feature>
<keyword evidence="10" id="KW-1133">Transmembrane helix</keyword>
<dbReference type="SUPFAM" id="SSF63501">
    <property type="entry name" value="Frizzled cysteine-rich domain"/>
    <property type="match status" value="1"/>
</dbReference>
<gene>
    <name evidence="14" type="primary">MFRP</name>
</gene>
<dbReference type="AlphaFoldDB" id="A0A3Q0G8I5"/>
<feature type="disulfide bond" evidence="8">
    <location>
        <begin position="435"/>
        <end position="447"/>
    </location>
</feature>
<dbReference type="InterPro" id="IPR023415">
    <property type="entry name" value="LDLR_class-A_CS"/>
</dbReference>
<keyword evidence="5 8" id="KW-1015">Disulfide bond</keyword>
<dbReference type="Gene3D" id="4.10.400.10">
    <property type="entry name" value="Low-density Lipoprotein Receptor"/>
    <property type="match status" value="2"/>
</dbReference>
<feature type="disulfide bond" evidence="8">
    <location>
        <begin position="442"/>
        <end position="460"/>
    </location>
</feature>
<evidence type="ECO:0000313" key="13">
    <source>
        <dbReference type="Proteomes" id="UP000189705"/>
    </source>
</evidence>
<dbReference type="Gene3D" id="1.10.2000.10">
    <property type="entry name" value="Frizzled cysteine-rich domain"/>
    <property type="match status" value="1"/>
</dbReference>
<keyword evidence="4" id="KW-0735">Signal-anchor</keyword>
<feature type="region of interest" description="Disordered" evidence="9">
    <location>
        <begin position="106"/>
        <end position="162"/>
    </location>
</feature>
<dbReference type="FunFam" id="2.60.120.290:FF:000005">
    <property type="entry name" value="Procollagen C-endopeptidase enhancer 1"/>
    <property type="match status" value="1"/>
</dbReference>
<feature type="disulfide bond" evidence="8">
    <location>
        <begin position="454"/>
        <end position="469"/>
    </location>
</feature>
<dbReference type="Gene3D" id="2.60.120.290">
    <property type="entry name" value="Spermadhesin, CUB domain"/>
    <property type="match status" value="2"/>
</dbReference>
<comment type="subcellular location">
    <subcellularLocation>
        <location evidence="2">Cell membrane</location>
        <topology evidence="2">Single-pass type II membrane protein</topology>
    </subcellularLocation>
    <subcellularLocation>
        <location evidence="1">Cytoplasmic vesicle</location>
        <location evidence="1">Secretory vesicle</location>
    </subcellularLocation>
</comment>
<dbReference type="SMART" id="SM00063">
    <property type="entry name" value="FRI"/>
    <property type="match status" value="1"/>
</dbReference>
<feature type="domain" description="CUB" evidence="11">
    <location>
        <begin position="148"/>
        <end position="267"/>
    </location>
</feature>
<reference evidence="14" key="1">
    <citation type="submission" date="2025-08" db="UniProtKB">
        <authorList>
            <consortium name="RefSeq"/>
        </authorList>
    </citation>
    <scope>IDENTIFICATION</scope>
</reference>
<keyword evidence="10" id="KW-0472">Membrane</keyword>
<evidence type="ECO:0000259" key="12">
    <source>
        <dbReference type="PROSITE" id="PS50038"/>
    </source>
</evidence>
<dbReference type="InParanoid" id="A0A3Q0G8I5"/>
<evidence type="ECO:0000256" key="4">
    <source>
        <dbReference type="ARBA" id="ARBA00022968"/>
    </source>
</evidence>
<feature type="compositionally biased region" description="Pro residues" evidence="9">
    <location>
        <begin position="123"/>
        <end position="133"/>
    </location>
</feature>
<evidence type="ECO:0000256" key="3">
    <source>
        <dbReference type="ARBA" id="ARBA00022737"/>
    </source>
</evidence>
<dbReference type="Pfam" id="PF00431">
    <property type="entry name" value="CUB"/>
    <property type="match status" value="2"/>
</dbReference>
<dbReference type="SUPFAM" id="SSF49854">
    <property type="entry name" value="Spermadhesin, CUB domain"/>
    <property type="match status" value="2"/>
</dbReference>